<feature type="region of interest" description="Disordered" evidence="1">
    <location>
        <begin position="35"/>
        <end position="76"/>
    </location>
</feature>
<proteinExistence type="predicted"/>
<evidence type="ECO:0000313" key="4">
    <source>
        <dbReference type="Proteomes" id="UP000248606"/>
    </source>
</evidence>
<organism evidence="3 4">
    <name type="scientific">Lawsonella clevelandensis</name>
    <dbReference type="NCBI Taxonomy" id="1528099"/>
    <lineage>
        <taxon>Bacteria</taxon>
        <taxon>Bacillati</taxon>
        <taxon>Actinomycetota</taxon>
        <taxon>Actinomycetes</taxon>
        <taxon>Mycobacteriales</taxon>
        <taxon>Lawsonellaceae</taxon>
        <taxon>Lawsonella</taxon>
    </lineage>
</organism>
<comment type="caution">
    <text evidence="3">The sequence shown here is derived from an EMBL/GenBank/DDBJ whole genome shotgun (WGS) entry which is preliminary data.</text>
</comment>
<reference evidence="3 4" key="1">
    <citation type="submission" date="2017-08" db="EMBL/GenBank/DDBJ databases">
        <title>Infants hospitalized years apart are colonized by the same room-sourced microbial strains.</title>
        <authorList>
            <person name="Brooks B."/>
            <person name="Olm M.R."/>
            <person name="Firek B.A."/>
            <person name="Baker R."/>
            <person name="Thomas B.C."/>
            <person name="Morowitz M.J."/>
            <person name="Banfield J.F."/>
        </authorList>
    </citation>
    <scope>NUCLEOTIDE SEQUENCE [LARGE SCALE GENOMIC DNA]</scope>
    <source>
        <strain evidence="3">S2_006_000_R1_57</strain>
    </source>
</reference>
<dbReference type="RefSeq" id="WP_290598345.1">
    <property type="nucleotide sequence ID" value="NZ_CAKZIO010000002.1"/>
</dbReference>
<dbReference type="AlphaFoldDB" id="A0A2W5IEL9"/>
<evidence type="ECO:0000313" key="3">
    <source>
        <dbReference type="EMBL" id="PZP89437.1"/>
    </source>
</evidence>
<feature type="compositionally biased region" description="Polar residues" evidence="1">
    <location>
        <begin position="35"/>
        <end position="63"/>
    </location>
</feature>
<feature type="transmembrane region" description="Helical" evidence="2">
    <location>
        <begin position="111"/>
        <end position="133"/>
    </location>
</feature>
<evidence type="ECO:0000256" key="2">
    <source>
        <dbReference type="SAM" id="Phobius"/>
    </source>
</evidence>
<accession>A0A2W5IEL9</accession>
<protein>
    <submittedName>
        <fullName evidence="3">Uncharacterized protein</fullName>
    </submittedName>
</protein>
<gene>
    <name evidence="3" type="ORF">DI579_02685</name>
</gene>
<sequence length="282" mass="31611">MTTPTSPQNEGSEFYPQDTYVQGAYPQDTEQQFYPQDTYSQYVYPQDTYSQGDGQQFYPQSDYPQDDYPQGVYPQSDEQLYYPSQNYSQQGEETSSGDGEQQGKKSKKGRIIGFSVGGAVLVIVIAVVCVLVFTEGSVRSVDKLAEGIQHNIQEGRDISEYLCETPKERLVYGAFSPYEDAETWQGAKDELAYLPVIDDIMRALSHNPNAKVKVTKKDGSTAVLDYHYSGNDVKGKISNSSLSATGLTRQQSDLLVDDTFNRQPTITYHAEKRNGKWCVLNK</sequence>
<dbReference type="Proteomes" id="UP000248606">
    <property type="component" value="Unassembled WGS sequence"/>
</dbReference>
<keyword evidence="2" id="KW-0812">Transmembrane</keyword>
<keyword evidence="2" id="KW-1133">Transmembrane helix</keyword>
<keyword evidence="2" id="KW-0472">Membrane</keyword>
<evidence type="ECO:0000256" key="1">
    <source>
        <dbReference type="SAM" id="MobiDB-lite"/>
    </source>
</evidence>
<name>A0A2W5IEL9_9ACTN</name>
<dbReference type="EMBL" id="QFOZ01000002">
    <property type="protein sequence ID" value="PZP89437.1"/>
    <property type="molecule type" value="Genomic_DNA"/>
</dbReference>